<accession>A0AB36DLV4</accession>
<evidence type="ECO:0000313" key="2">
    <source>
        <dbReference type="Proteomes" id="UP000078295"/>
    </source>
</evidence>
<proteinExistence type="predicted"/>
<dbReference type="AlphaFoldDB" id="A0AB36DLV4"/>
<dbReference type="Proteomes" id="UP000078295">
    <property type="component" value="Unassembled WGS sequence"/>
</dbReference>
<sequence>MQYNTVDFGVVATIADSNTHSAYNYVTALADQTVAARQAAQSNSGLASSYGGVGSAAKKAADATKKAADKTKKATDDIGDAINELSALVAKLHHESHQLLNNSLSDMIFETDNKLGKFYGATEAQKQKLKDLAGQKDLYTATKKANDELKSLARTIKLVGKQTPFDELRNDLFDVRHEMSVLNGETKNNLLLWAANAENAKLAYELNQRSSQIKEAAKLIRSSCPSKTFWTNTKASNHFCGQIRMDKPKNMSVKIMKSVRKKATFGRLV</sequence>
<protein>
    <submittedName>
        <fullName evidence="1">Uncharacterized protein</fullName>
    </submittedName>
</protein>
<reference evidence="1 2" key="1">
    <citation type="journal article" date="2016" name="Genome Biol. Evol.">
        <title>Comparative Genomic Analyses of the Moraxella catarrhalis Serosensitive and Seroresistant Lineages Demonstrate Their Independent Evolution.</title>
        <authorList>
            <person name="Earl J.P."/>
            <person name="de Vries S.P."/>
            <person name="Ahmed A."/>
            <person name="Powell E."/>
            <person name="Schultz M.P."/>
            <person name="Hermans P.W."/>
            <person name="Hill D.J."/>
            <person name="Zhou Z."/>
            <person name="Constantinidou C.I."/>
            <person name="Hu F.Z."/>
            <person name="Bootsma H.J."/>
            <person name="Ehrlich G.D."/>
        </authorList>
    </citation>
    <scope>NUCLEOTIDE SEQUENCE [LARGE SCALE GENOMIC DNA]</scope>
    <source>
        <strain evidence="1 2">F23</strain>
    </source>
</reference>
<name>A0AB36DLV4_MORCA</name>
<gene>
    <name evidence="1" type="ORF">AO370_1596</name>
</gene>
<organism evidence="1 2">
    <name type="scientific">Moraxella catarrhalis</name>
    <name type="common">Branhamella catarrhalis</name>
    <dbReference type="NCBI Taxonomy" id="480"/>
    <lineage>
        <taxon>Bacteria</taxon>
        <taxon>Pseudomonadati</taxon>
        <taxon>Pseudomonadota</taxon>
        <taxon>Gammaproteobacteria</taxon>
        <taxon>Moraxellales</taxon>
        <taxon>Moraxellaceae</taxon>
        <taxon>Moraxella</taxon>
    </lineage>
</organism>
<dbReference type="EMBL" id="LXHQ01000042">
    <property type="protein sequence ID" value="OAV23552.1"/>
    <property type="molecule type" value="Genomic_DNA"/>
</dbReference>
<evidence type="ECO:0000313" key="1">
    <source>
        <dbReference type="EMBL" id="OAV23552.1"/>
    </source>
</evidence>
<comment type="caution">
    <text evidence="1">The sequence shown here is derived from an EMBL/GenBank/DDBJ whole genome shotgun (WGS) entry which is preliminary data.</text>
</comment>